<name>A0A0H1QZF7_9EURY</name>
<evidence type="ECO:0000313" key="1">
    <source>
        <dbReference type="EMBL" id="KLK88026.1"/>
    </source>
</evidence>
<keyword evidence="2" id="KW-1185">Reference proteome</keyword>
<evidence type="ECO:0000313" key="2">
    <source>
        <dbReference type="Proteomes" id="UP000035301"/>
    </source>
</evidence>
<dbReference type="EMBL" id="JXOJ01000002">
    <property type="protein sequence ID" value="KLK88026.1"/>
    <property type="molecule type" value="Genomic_DNA"/>
</dbReference>
<sequence>MGDEEAHRESDVGTGLVVLTFLYLGLSLTTVHGFQGDIATGGGADGEGGASPLPCPLPPMVILPRKPCYV</sequence>
<reference evidence="1 2" key="1">
    <citation type="journal article" date="2015" name="Int. J. Syst. Evol. Microbiol.">
        <title>Methanoculleus sediminis sp. nov., a methanogen from sediments near a submarine mud volcano.</title>
        <authorList>
            <person name="Chen S.C."/>
            <person name="Chen M.F."/>
            <person name="Lai M.C."/>
            <person name="Weng C.Y."/>
            <person name="Wu S.Y."/>
            <person name="Lin S."/>
            <person name="Yang T.F."/>
            <person name="Chen P.C."/>
        </authorList>
    </citation>
    <scope>NUCLEOTIDE SEQUENCE [LARGE SCALE GENOMIC DNA]</scope>
    <source>
        <strain evidence="1 2">S3Fa</strain>
    </source>
</reference>
<dbReference type="Proteomes" id="UP000035301">
    <property type="component" value="Unassembled WGS sequence"/>
</dbReference>
<accession>A0A0H1QZF7</accession>
<dbReference type="AlphaFoldDB" id="A0A0H1QZF7"/>
<comment type="caution">
    <text evidence="1">The sequence shown here is derived from an EMBL/GenBank/DDBJ whole genome shotgun (WGS) entry which is preliminary data.</text>
</comment>
<protein>
    <submittedName>
        <fullName evidence="1">Uncharacterized protein</fullName>
    </submittedName>
</protein>
<proteinExistence type="predicted"/>
<gene>
    <name evidence="1" type="ORF">SZ63_02815</name>
</gene>
<organism evidence="1 2">
    <name type="scientific">Methanoculleus sediminis</name>
    <dbReference type="NCBI Taxonomy" id="1550566"/>
    <lineage>
        <taxon>Archaea</taxon>
        <taxon>Methanobacteriati</taxon>
        <taxon>Methanobacteriota</taxon>
        <taxon>Stenosarchaea group</taxon>
        <taxon>Methanomicrobia</taxon>
        <taxon>Methanomicrobiales</taxon>
        <taxon>Methanomicrobiaceae</taxon>
        <taxon>Methanoculleus</taxon>
    </lineage>
</organism>